<evidence type="ECO:0008006" key="4">
    <source>
        <dbReference type="Google" id="ProtNLM"/>
    </source>
</evidence>
<organism evidence="2 3">
    <name type="scientific">Tahibacter aquaticus</name>
    <dbReference type="NCBI Taxonomy" id="520092"/>
    <lineage>
        <taxon>Bacteria</taxon>
        <taxon>Pseudomonadati</taxon>
        <taxon>Pseudomonadota</taxon>
        <taxon>Gammaproteobacteria</taxon>
        <taxon>Lysobacterales</taxon>
        <taxon>Rhodanobacteraceae</taxon>
        <taxon>Tahibacter</taxon>
    </lineage>
</organism>
<keyword evidence="3" id="KW-1185">Reference proteome</keyword>
<sequence length="127" mass="14352">MPFRYRRHRRLIALFALIGLLFQQFAMAAYRCPQEIAVAAAQATVETTPYQMPDTTDQARCHEHCYPTTPSSDHVPAPTVSPALLPATTWSREYVRPVLPDDTTQAYARRARGQPPPVSIQHCTFQI</sequence>
<dbReference type="Proteomes" id="UP000295293">
    <property type="component" value="Unassembled WGS sequence"/>
</dbReference>
<keyword evidence="1" id="KW-0732">Signal</keyword>
<proteinExistence type="predicted"/>
<reference evidence="2 3" key="1">
    <citation type="submission" date="2019-03" db="EMBL/GenBank/DDBJ databases">
        <title>Genomic Encyclopedia of Type Strains, Phase IV (KMG-IV): sequencing the most valuable type-strain genomes for metagenomic binning, comparative biology and taxonomic classification.</title>
        <authorList>
            <person name="Goeker M."/>
        </authorList>
    </citation>
    <scope>NUCLEOTIDE SEQUENCE [LARGE SCALE GENOMIC DNA]</scope>
    <source>
        <strain evidence="2 3">DSM 21667</strain>
    </source>
</reference>
<dbReference type="OrthoDB" id="5955572at2"/>
<protein>
    <recommendedName>
        <fullName evidence="4">Secreted protein</fullName>
    </recommendedName>
</protein>
<dbReference type="EMBL" id="SNZH01000020">
    <property type="protein sequence ID" value="TDR38574.1"/>
    <property type="molecule type" value="Genomic_DNA"/>
</dbReference>
<comment type="caution">
    <text evidence="2">The sequence shown here is derived from an EMBL/GenBank/DDBJ whole genome shotgun (WGS) entry which is preliminary data.</text>
</comment>
<feature type="chain" id="PRO_5020493082" description="Secreted protein" evidence="1">
    <location>
        <begin position="29"/>
        <end position="127"/>
    </location>
</feature>
<feature type="signal peptide" evidence="1">
    <location>
        <begin position="1"/>
        <end position="28"/>
    </location>
</feature>
<evidence type="ECO:0000313" key="2">
    <source>
        <dbReference type="EMBL" id="TDR38574.1"/>
    </source>
</evidence>
<evidence type="ECO:0000313" key="3">
    <source>
        <dbReference type="Proteomes" id="UP000295293"/>
    </source>
</evidence>
<evidence type="ECO:0000256" key="1">
    <source>
        <dbReference type="SAM" id="SignalP"/>
    </source>
</evidence>
<accession>A0A4R6YMJ4</accession>
<dbReference type="RefSeq" id="WP_133821387.1">
    <property type="nucleotide sequence ID" value="NZ_SNZH01000020.1"/>
</dbReference>
<gene>
    <name evidence="2" type="ORF">DFR29_12075</name>
</gene>
<dbReference type="AlphaFoldDB" id="A0A4R6YMJ4"/>
<name>A0A4R6YMJ4_9GAMM</name>